<protein>
    <submittedName>
        <fullName evidence="2">DUF6232 family protein</fullName>
    </submittedName>
</protein>
<dbReference type="Pfam" id="PF19744">
    <property type="entry name" value="DUF6232"/>
    <property type="match status" value="1"/>
</dbReference>
<sequence length="204" mass="21843">MEMPAVPPRPSSAPPPPPLAQAVDLRVSKRLLWVGEAAYPLHNIARVFTFVLRPRRKEATALFCKRVALSISVATGFTVLIWLTTSLASFGQPGDSGGGGLITFVWIVTLATLAYFVSELTPVLTARSHFVLAVETSGQSTAMVTSADPNHLRQLVGHISYAIDHPEAEFTVRVEGISASPQIYHFGDNINMYGGSGNVGIANS</sequence>
<feature type="transmembrane region" description="Helical" evidence="1">
    <location>
        <begin position="63"/>
        <end position="85"/>
    </location>
</feature>
<evidence type="ECO:0000313" key="3">
    <source>
        <dbReference type="Proteomes" id="UP001596208"/>
    </source>
</evidence>
<comment type="caution">
    <text evidence="2">The sequence shown here is derived from an EMBL/GenBank/DDBJ whole genome shotgun (WGS) entry which is preliminary data.</text>
</comment>
<reference evidence="3" key="1">
    <citation type="journal article" date="2019" name="Int. J. Syst. Evol. Microbiol.">
        <title>The Global Catalogue of Microorganisms (GCM) 10K type strain sequencing project: providing services to taxonomists for standard genome sequencing and annotation.</title>
        <authorList>
            <consortium name="The Broad Institute Genomics Platform"/>
            <consortium name="The Broad Institute Genome Sequencing Center for Infectious Disease"/>
            <person name="Wu L."/>
            <person name="Ma J."/>
        </authorList>
    </citation>
    <scope>NUCLEOTIDE SEQUENCE [LARGE SCALE GENOMIC DNA]</scope>
    <source>
        <strain evidence="3">CGMCC 4.1721</strain>
    </source>
</reference>
<evidence type="ECO:0000313" key="2">
    <source>
        <dbReference type="EMBL" id="MFC5174693.1"/>
    </source>
</evidence>
<accession>A0ABW0BBP3</accession>
<evidence type="ECO:0000256" key="1">
    <source>
        <dbReference type="SAM" id="Phobius"/>
    </source>
</evidence>
<dbReference type="InterPro" id="IPR045629">
    <property type="entry name" value="DUF6232"/>
</dbReference>
<keyword evidence="1" id="KW-0472">Membrane</keyword>
<dbReference type="EMBL" id="JBHSKI010000017">
    <property type="protein sequence ID" value="MFC5174693.1"/>
    <property type="molecule type" value="Genomic_DNA"/>
</dbReference>
<keyword evidence="3" id="KW-1185">Reference proteome</keyword>
<gene>
    <name evidence="2" type="ORF">ACFPRK_29495</name>
</gene>
<name>A0ABW0BBP3_9ACTN</name>
<keyword evidence="1" id="KW-1133">Transmembrane helix</keyword>
<keyword evidence="1" id="KW-0812">Transmembrane</keyword>
<dbReference type="RefSeq" id="WP_031098330.1">
    <property type="nucleotide sequence ID" value="NZ_JBFADZ010000008.1"/>
</dbReference>
<dbReference type="Proteomes" id="UP001596208">
    <property type="component" value="Unassembled WGS sequence"/>
</dbReference>
<proteinExistence type="predicted"/>
<organism evidence="2 3">
    <name type="scientific">Streptomyces mutomycini</name>
    <dbReference type="NCBI Taxonomy" id="284036"/>
    <lineage>
        <taxon>Bacteria</taxon>
        <taxon>Bacillati</taxon>
        <taxon>Actinomycetota</taxon>
        <taxon>Actinomycetes</taxon>
        <taxon>Kitasatosporales</taxon>
        <taxon>Streptomycetaceae</taxon>
        <taxon>Streptomyces</taxon>
    </lineage>
</organism>
<feature type="transmembrane region" description="Helical" evidence="1">
    <location>
        <begin position="97"/>
        <end position="117"/>
    </location>
</feature>